<dbReference type="SMART" id="SM00382">
    <property type="entry name" value="AAA"/>
    <property type="match status" value="1"/>
</dbReference>
<dbReference type="PANTHER" id="PTHR43776:SF7">
    <property type="entry name" value="D,D-DIPEPTIDE TRANSPORT ATP-BINDING PROTEIN DDPF-RELATED"/>
    <property type="match status" value="1"/>
</dbReference>
<dbReference type="NCBIfam" id="NF008453">
    <property type="entry name" value="PRK11308.1"/>
    <property type="match status" value="1"/>
</dbReference>
<dbReference type="InterPro" id="IPR050319">
    <property type="entry name" value="ABC_transp_ATP-bind"/>
</dbReference>
<evidence type="ECO:0000313" key="6">
    <source>
        <dbReference type="EMBL" id="GAE26747.1"/>
    </source>
</evidence>
<keyword evidence="3" id="KW-0547">Nucleotide-binding</keyword>
<dbReference type="NCBIfam" id="TIGR01727">
    <property type="entry name" value="oligo_HPY"/>
    <property type="match status" value="1"/>
</dbReference>
<proteinExistence type="inferred from homology"/>
<dbReference type="Gene3D" id="3.40.50.300">
    <property type="entry name" value="P-loop containing nucleotide triphosphate hydrolases"/>
    <property type="match status" value="1"/>
</dbReference>
<evidence type="ECO:0000259" key="5">
    <source>
        <dbReference type="PROSITE" id="PS50893"/>
    </source>
</evidence>
<dbReference type="InterPro" id="IPR003593">
    <property type="entry name" value="AAA+_ATPase"/>
</dbReference>
<dbReference type="Pfam" id="PF00005">
    <property type="entry name" value="ABC_tran"/>
    <property type="match status" value="1"/>
</dbReference>
<name>W4Q433_9BACI</name>
<dbReference type="InterPro" id="IPR013563">
    <property type="entry name" value="Oligopep_ABC_C"/>
</dbReference>
<dbReference type="FunFam" id="3.40.50.300:FF:000016">
    <property type="entry name" value="Oligopeptide ABC transporter ATP-binding component"/>
    <property type="match status" value="1"/>
</dbReference>
<dbReference type="EMBL" id="BAUT01000031">
    <property type="protein sequence ID" value="GAE26747.1"/>
    <property type="molecule type" value="Genomic_DNA"/>
</dbReference>
<evidence type="ECO:0000256" key="1">
    <source>
        <dbReference type="ARBA" id="ARBA00005417"/>
    </source>
</evidence>
<sequence>MEPILEIKNLKKYFPVKQGFIRRASGQVKAVDDVSLTLYEGETLGLVGESGCGKSTFGRTVLQLVKPTSGEVMYKGKDLSKLSFKEMRPYRREIQMVFQDPYSSLNSRKTVRSILEEPMKIHHLFTRKEREEKVDHIMELVGLNRTFADRYPHEFSGGQRQRIGIARALMLDPSLIIADEPVSALDVSVQAQVLNLMQDLQKQLNLTYLFIAHDLSVVKHFSSRVGVMYLGRLVELASKTELYKEPLHPYTQALMSAVPIPKTGIKRERILLTGDVPNPQNPPTGCAFHERCHACMDICKVERPELKEVGKGRVVACHLYK</sequence>
<evidence type="ECO:0000256" key="2">
    <source>
        <dbReference type="ARBA" id="ARBA00022448"/>
    </source>
</evidence>
<comment type="caution">
    <text evidence="6">The sequence shown here is derived from an EMBL/GenBank/DDBJ whole genome shotgun (WGS) entry which is preliminary data.</text>
</comment>
<dbReference type="SUPFAM" id="SSF52540">
    <property type="entry name" value="P-loop containing nucleoside triphosphate hydrolases"/>
    <property type="match status" value="1"/>
</dbReference>
<keyword evidence="2" id="KW-0813">Transport</keyword>
<dbReference type="InterPro" id="IPR003439">
    <property type="entry name" value="ABC_transporter-like_ATP-bd"/>
</dbReference>
<dbReference type="RefSeq" id="WP_034746956.1">
    <property type="nucleotide sequence ID" value="NZ_BAUT01000031.1"/>
</dbReference>
<dbReference type="STRING" id="1236970.JCM9140_2838"/>
<dbReference type="CDD" id="cd03257">
    <property type="entry name" value="ABC_NikE_OppD_transporters"/>
    <property type="match status" value="1"/>
</dbReference>
<dbReference type="GO" id="GO:0016887">
    <property type="term" value="F:ATP hydrolysis activity"/>
    <property type="evidence" value="ECO:0007669"/>
    <property type="project" value="InterPro"/>
</dbReference>
<dbReference type="OrthoDB" id="9802264at2"/>
<comment type="similarity">
    <text evidence="1">Belongs to the ABC transporter superfamily.</text>
</comment>
<dbReference type="GO" id="GO:0055085">
    <property type="term" value="P:transmembrane transport"/>
    <property type="evidence" value="ECO:0007669"/>
    <property type="project" value="UniProtKB-ARBA"/>
</dbReference>
<evidence type="ECO:0000256" key="4">
    <source>
        <dbReference type="ARBA" id="ARBA00022840"/>
    </source>
</evidence>
<keyword evidence="7" id="KW-1185">Reference proteome</keyword>
<protein>
    <submittedName>
        <fullName evidence="6">Oligopeptide transport ATP-binding protein OppF</fullName>
    </submittedName>
</protein>
<evidence type="ECO:0000256" key="3">
    <source>
        <dbReference type="ARBA" id="ARBA00022741"/>
    </source>
</evidence>
<dbReference type="PANTHER" id="PTHR43776">
    <property type="entry name" value="TRANSPORT ATP-BINDING PROTEIN"/>
    <property type="match status" value="1"/>
</dbReference>
<dbReference type="InterPro" id="IPR017871">
    <property type="entry name" value="ABC_transporter-like_CS"/>
</dbReference>
<organism evidence="6 7">
    <name type="scientific">Halalkalibacter wakoensis JCM 9140</name>
    <dbReference type="NCBI Taxonomy" id="1236970"/>
    <lineage>
        <taxon>Bacteria</taxon>
        <taxon>Bacillati</taxon>
        <taxon>Bacillota</taxon>
        <taxon>Bacilli</taxon>
        <taxon>Bacillales</taxon>
        <taxon>Bacillaceae</taxon>
        <taxon>Halalkalibacter</taxon>
    </lineage>
</organism>
<gene>
    <name evidence="6" type="ORF">JCM9140_2838</name>
</gene>
<feature type="domain" description="ABC transporter" evidence="5">
    <location>
        <begin position="5"/>
        <end position="255"/>
    </location>
</feature>
<keyword evidence="4 6" id="KW-0067">ATP-binding</keyword>
<dbReference type="GO" id="GO:0005524">
    <property type="term" value="F:ATP binding"/>
    <property type="evidence" value="ECO:0007669"/>
    <property type="project" value="UniProtKB-KW"/>
</dbReference>
<dbReference type="GO" id="GO:0015833">
    <property type="term" value="P:peptide transport"/>
    <property type="evidence" value="ECO:0007669"/>
    <property type="project" value="InterPro"/>
</dbReference>
<evidence type="ECO:0000313" key="7">
    <source>
        <dbReference type="Proteomes" id="UP000018890"/>
    </source>
</evidence>
<dbReference type="Pfam" id="PF08352">
    <property type="entry name" value="oligo_HPY"/>
    <property type="match status" value="1"/>
</dbReference>
<dbReference type="Proteomes" id="UP000018890">
    <property type="component" value="Unassembled WGS sequence"/>
</dbReference>
<reference evidence="6" key="1">
    <citation type="journal article" date="2014" name="Genome Announc.">
        <title>Draft Genome Sequences of Three Alkaliphilic Bacillus Strains, Bacillus wakoensis JCM 9140T, Bacillus akibai JCM 9157T, and Bacillus hemicellulosilyticus JCM 9152T.</title>
        <authorList>
            <person name="Yuki M."/>
            <person name="Oshima K."/>
            <person name="Suda W."/>
            <person name="Oshida Y."/>
            <person name="Kitamura K."/>
            <person name="Iida T."/>
            <person name="Hattori M."/>
            <person name="Ohkuma M."/>
        </authorList>
    </citation>
    <scope>NUCLEOTIDE SEQUENCE [LARGE SCALE GENOMIC DNA]</scope>
    <source>
        <strain evidence="6">JCM 9140</strain>
    </source>
</reference>
<dbReference type="AlphaFoldDB" id="W4Q433"/>
<accession>W4Q433</accession>
<dbReference type="InterPro" id="IPR027417">
    <property type="entry name" value="P-loop_NTPase"/>
</dbReference>
<dbReference type="PROSITE" id="PS00211">
    <property type="entry name" value="ABC_TRANSPORTER_1"/>
    <property type="match status" value="1"/>
</dbReference>
<dbReference type="PROSITE" id="PS50893">
    <property type="entry name" value="ABC_TRANSPORTER_2"/>
    <property type="match status" value="1"/>
</dbReference>